<gene>
    <name evidence="7" type="ORF">Dbus_chr2Lg144</name>
</gene>
<feature type="domain" description="RRM" evidence="6">
    <location>
        <begin position="231"/>
        <end position="326"/>
    </location>
</feature>
<dbReference type="EMBL" id="CP012523">
    <property type="protein sequence ID" value="ALC38059.1"/>
    <property type="molecule type" value="Genomic_DNA"/>
</dbReference>
<evidence type="ECO:0000256" key="1">
    <source>
        <dbReference type="ARBA" id="ARBA00006266"/>
    </source>
</evidence>
<dbReference type="GO" id="GO:0003729">
    <property type="term" value="F:mRNA binding"/>
    <property type="evidence" value="ECO:0007669"/>
    <property type="project" value="UniProtKB-ARBA"/>
</dbReference>
<dbReference type="FunFam" id="3.30.70.330:FF:000005">
    <property type="entry name" value="ELAV-like protein"/>
    <property type="match status" value="1"/>
</dbReference>
<dbReference type="PANTHER" id="PTHR10352">
    <property type="entry name" value="EUKARYOTIC TRANSLATION INITIATION FACTOR 3 SUBUNIT G"/>
    <property type="match status" value="1"/>
</dbReference>
<feature type="domain" description="RRM" evidence="6">
    <location>
        <begin position="334"/>
        <end position="414"/>
    </location>
</feature>
<dbReference type="SUPFAM" id="SSF54928">
    <property type="entry name" value="RNA-binding domain, RBD"/>
    <property type="match status" value="2"/>
</dbReference>
<keyword evidence="3 4" id="KW-0694">RNA-binding</keyword>
<sequence length="571" mass="64357">MTINSNRTRSQRRREQRKNKKLRQQVVEYMNKQKFMNSQDSLGSDEDQTPRRRRRRRAQQTRSCKTTRSSTSSTPCTSTPISTLHHNNNKLDYLTESRWLQKPLFDLSAILSKPLPLPSTKNIESHVETLVLEQENQQQTKLNKPDSPDLMPVPKDAANYNGQWYQQQHPVPWQCIQKMPANSPWTHSASTPYNQMQQEIIYNQYHKYTSHYEERAVYVQSNCGLSNLRKNNKHTNNVTRAQQQQPYQQAFRPMKRSHVDHQFAFCRTQAFGEVESCKLIRDKVTGQSLGYGFVNYVKQEDAEKAINALNGLRLQNKTIKVSIARPSSESIKGANLYVSGLPKNMTQSDLESLFSPYGKIITSRILCDNITGLSKGVGFIRFDQRFEADRAIKELNGTTPKNSTEPITVKFANNPSSNKNSMQPLAAYIAPQNTRGGRAFPANAAAGAAAAAAAAAIHPNAGRYSSVISRYSPLTSDLITNGMIQGNTITSSGWCIFVYNLAPETEENVLWQLFGPFGAVQSVKSNKCKGFGFVTMTNYEEAVLAIQSLNGYTLGNRVLQVSFKTNKNKQT</sequence>
<dbReference type="NCBIfam" id="TIGR01661">
    <property type="entry name" value="ELAV_HUD_SF"/>
    <property type="match status" value="1"/>
</dbReference>
<dbReference type="Pfam" id="PF00076">
    <property type="entry name" value="RRM_1"/>
    <property type="match status" value="3"/>
</dbReference>
<dbReference type="FunFam" id="3.30.70.330:FF:000383">
    <property type="entry name" value="Sex lethal, isoform D"/>
    <property type="match status" value="1"/>
</dbReference>
<dbReference type="InterPro" id="IPR002343">
    <property type="entry name" value="Hud_Sxl_RNA"/>
</dbReference>
<evidence type="ECO:0000256" key="4">
    <source>
        <dbReference type="PROSITE-ProRule" id="PRU00176"/>
    </source>
</evidence>
<dbReference type="GO" id="GO:1990904">
    <property type="term" value="C:ribonucleoprotein complex"/>
    <property type="evidence" value="ECO:0007669"/>
    <property type="project" value="InterPro"/>
</dbReference>
<evidence type="ECO:0000259" key="6">
    <source>
        <dbReference type="PROSITE" id="PS50102"/>
    </source>
</evidence>
<proteinExistence type="inferred from homology"/>
<dbReference type="InterPro" id="IPR012677">
    <property type="entry name" value="Nucleotide-bd_a/b_plait_sf"/>
</dbReference>
<dbReference type="GO" id="GO:0009967">
    <property type="term" value="P:positive regulation of signal transduction"/>
    <property type="evidence" value="ECO:0007669"/>
    <property type="project" value="UniProtKB-ARBA"/>
</dbReference>
<comment type="similarity">
    <text evidence="1">Belongs to the RRM elav family.</text>
</comment>
<dbReference type="Proteomes" id="UP000494163">
    <property type="component" value="Chromosome 2L"/>
</dbReference>
<feature type="domain" description="RRM" evidence="6">
    <location>
        <begin position="494"/>
        <end position="566"/>
    </location>
</feature>
<feature type="region of interest" description="Disordered" evidence="5">
    <location>
        <begin position="1"/>
        <end position="86"/>
    </location>
</feature>
<dbReference type="InterPro" id="IPR000504">
    <property type="entry name" value="RRM_dom"/>
</dbReference>
<evidence type="ECO:0000313" key="7">
    <source>
        <dbReference type="EMBL" id="ALC38059.1"/>
    </source>
</evidence>
<feature type="compositionally biased region" description="Basic residues" evidence="5">
    <location>
        <begin position="9"/>
        <end position="23"/>
    </location>
</feature>
<keyword evidence="8" id="KW-1185">Reference proteome</keyword>
<keyword evidence="2" id="KW-0677">Repeat</keyword>
<dbReference type="CDD" id="cd12652">
    <property type="entry name" value="RRM2_Hu"/>
    <property type="match status" value="1"/>
</dbReference>
<name>A0A0M3QT08_DROBS</name>
<evidence type="ECO:0000256" key="5">
    <source>
        <dbReference type="SAM" id="MobiDB-lite"/>
    </source>
</evidence>
<dbReference type="AlphaFoldDB" id="A0A0M3QT08"/>
<dbReference type="GO" id="GO:0005737">
    <property type="term" value="C:cytoplasm"/>
    <property type="evidence" value="ECO:0007669"/>
    <property type="project" value="UniProtKB-ARBA"/>
</dbReference>
<accession>A0A0M3QT08</accession>
<evidence type="ECO:0000256" key="2">
    <source>
        <dbReference type="ARBA" id="ARBA00022737"/>
    </source>
</evidence>
<dbReference type="PROSITE" id="PS50102">
    <property type="entry name" value="RRM"/>
    <property type="match status" value="3"/>
</dbReference>
<evidence type="ECO:0000256" key="3">
    <source>
        <dbReference type="ARBA" id="ARBA00022884"/>
    </source>
</evidence>
<dbReference type="CDD" id="cd12377">
    <property type="entry name" value="RRM3_Hu"/>
    <property type="match status" value="1"/>
</dbReference>
<dbReference type="SMART" id="SM00360">
    <property type="entry name" value="RRM"/>
    <property type="match status" value="3"/>
</dbReference>
<protein>
    <submittedName>
        <fullName evidence="7">Rbp9</fullName>
    </submittedName>
</protein>
<dbReference type="InterPro" id="IPR006548">
    <property type="entry name" value="ELAD_HU_SF"/>
</dbReference>
<dbReference type="GO" id="GO:0010629">
    <property type="term" value="P:negative regulation of gene expression"/>
    <property type="evidence" value="ECO:0007669"/>
    <property type="project" value="UniProtKB-ARBA"/>
</dbReference>
<dbReference type="STRING" id="30019.A0A0M3QT08"/>
<organism evidence="7 8">
    <name type="scientific">Drosophila busckii</name>
    <name type="common">Fruit fly</name>
    <dbReference type="NCBI Taxonomy" id="30019"/>
    <lineage>
        <taxon>Eukaryota</taxon>
        <taxon>Metazoa</taxon>
        <taxon>Ecdysozoa</taxon>
        <taxon>Arthropoda</taxon>
        <taxon>Hexapoda</taxon>
        <taxon>Insecta</taxon>
        <taxon>Pterygota</taxon>
        <taxon>Neoptera</taxon>
        <taxon>Endopterygota</taxon>
        <taxon>Diptera</taxon>
        <taxon>Brachycera</taxon>
        <taxon>Muscomorpha</taxon>
        <taxon>Ephydroidea</taxon>
        <taxon>Drosophilidae</taxon>
        <taxon>Drosophila</taxon>
    </lineage>
</organism>
<feature type="compositionally biased region" description="Low complexity" evidence="5">
    <location>
        <begin position="61"/>
        <end position="83"/>
    </location>
</feature>
<dbReference type="Gene3D" id="3.30.70.330">
    <property type="match status" value="3"/>
</dbReference>
<dbReference type="PRINTS" id="PR00961">
    <property type="entry name" value="HUDSXLRNA"/>
</dbReference>
<dbReference type="OrthoDB" id="266020at2759"/>
<reference evidence="7 8" key="1">
    <citation type="submission" date="2015-08" db="EMBL/GenBank/DDBJ databases">
        <title>Ancestral chromatin configuration constrains chromatin evolution on differentiating sex chromosomes in Drosophila.</title>
        <authorList>
            <person name="Zhou Q."/>
            <person name="Bachtrog D."/>
        </authorList>
    </citation>
    <scope>NUCLEOTIDE SEQUENCE [LARGE SCALE GENOMIC DNA]</scope>
    <source>
        <tissue evidence="7">Whole larvae</tissue>
    </source>
</reference>
<evidence type="ECO:0000313" key="8">
    <source>
        <dbReference type="Proteomes" id="UP000494163"/>
    </source>
</evidence>
<dbReference type="InterPro" id="IPR035979">
    <property type="entry name" value="RBD_domain_sf"/>
</dbReference>
<dbReference type="SMR" id="A0A0M3QT08"/>